<dbReference type="GO" id="GO:0008270">
    <property type="term" value="F:zinc ion binding"/>
    <property type="evidence" value="ECO:0007669"/>
    <property type="project" value="UniProtKB-KW"/>
</dbReference>
<keyword evidence="1" id="KW-0863">Zinc-finger</keyword>
<dbReference type="Gene3D" id="3.30.1370.210">
    <property type="match status" value="1"/>
</dbReference>
<feature type="compositionally biased region" description="Pro residues" evidence="2">
    <location>
        <begin position="1"/>
        <end position="14"/>
    </location>
</feature>
<evidence type="ECO:0000313" key="4">
    <source>
        <dbReference type="EMBL" id="CDO56125.1"/>
    </source>
</evidence>
<comment type="caution">
    <text evidence="4">The sequence shown here is derived from an EMBL/GenBank/DDBJ whole genome shotgun (WGS) entry which is preliminary data.</text>
</comment>
<dbReference type="InterPro" id="IPR000571">
    <property type="entry name" value="Znf_CCCH"/>
</dbReference>
<accession>A0A0J9XFF6</accession>
<feature type="zinc finger region" description="C3H1-type" evidence="1">
    <location>
        <begin position="147"/>
        <end position="173"/>
    </location>
</feature>
<feature type="compositionally biased region" description="Polar residues" evidence="2">
    <location>
        <begin position="77"/>
        <end position="88"/>
    </location>
</feature>
<evidence type="ECO:0000256" key="2">
    <source>
        <dbReference type="SAM" id="MobiDB-lite"/>
    </source>
</evidence>
<dbReference type="EMBL" id="CCBN010000013">
    <property type="protein sequence ID" value="CDO56125.1"/>
    <property type="molecule type" value="Genomic_DNA"/>
</dbReference>
<feature type="region of interest" description="Disordered" evidence="2">
    <location>
        <begin position="100"/>
        <end position="150"/>
    </location>
</feature>
<keyword evidence="1" id="KW-0479">Metal-binding</keyword>
<keyword evidence="1" id="KW-0862">Zinc</keyword>
<dbReference type="InterPro" id="IPR019496">
    <property type="entry name" value="NUFIP1_cons_dom"/>
</dbReference>
<evidence type="ECO:0000259" key="3">
    <source>
        <dbReference type="PROSITE" id="PS50103"/>
    </source>
</evidence>
<feature type="region of interest" description="Disordered" evidence="2">
    <location>
        <begin position="1"/>
        <end position="88"/>
    </location>
</feature>
<organism evidence="4 5">
    <name type="scientific">Geotrichum candidum</name>
    <name type="common">Oospora lactis</name>
    <name type="synonym">Dipodascus geotrichum</name>
    <dbReference type="NCBI Taxonomy" id="1173061"/>
    <lineage>
        <taxon>Eukaryota</taxon>
        <taxon>Fungi</taxon>
        <taxon>Dikarya</taxon>
        <taxon>Ascomycota</taxon>
        <taxon>Saccharomycotina</taxon>
        <taxon>Dipodascomycetes</taxon>
        <taxon>Dipodascales</taxon>
        <taxon>Dipodascaceae</taxon>
        <taxon>Geotrichum</taxon>
    </lineage>
</organism>
<dbReference type="Pfam" id="PF10453">
    <property type="entry name" value="NUFIP1"/>
    <property type="match status" value="1"/>
</dbReference>
<dbReference type="PROSITE" id="PS50103">
    <property type="entry name" value="ZF_C3H1"/>
    <property type="match status" value="1"/>
</dbReference>
<name>A0A0J9XFF6_GEOCN</name>
<feature type="compositionally biased region" description="Polar residues" evidence="2">
    <location>
        <begin position="127"/>
        <end position="150"/>
    </location>
</feature>
<proteinExistence type="predicted"/>
<reference evidence="4" key="1">
    <citation type="submission" date="2014-03" db="EMBL/GenBank/DDBJ databases">
        <authorList>
            <person name="Casaregola S."/>
        </authorList>
    </citation>
    <scope>NUCLEOTIDE SEQUENCE [LARGE SCALE GENOMIC DNA]</scope>
    <source>
        <strain evidence="4">CLIB 918</strain>
    </source>
</reference>
<protein>
    <recommendedName>
        <fullName evidence="3">C3H1-type domain-containing protein</fullName>
    </recommendedName>
</protein>
<dbReference type="Proteomes" id="UP000242525">
    <property type="component" value="Unassembled WGS sequence"/>
</dbReference>
<feature type="compositionally biased region" description="Basic and acidic residues" evidence="2">
    <location>
        <begin position="102"/>
        <end position="125"/>
    </location>
</feature>
<feature type="compositionally biased region" description="Low complexity" evidence="2">
    <location>
        <begin position="22"/>
        <end position="40"/>
    </location>
</feature>
<keyword evidence="5" id="KW-1185">Reference proteome</keyword>
<gene>
    <name evidence="4" type="ORF">BN980_GECA13s03420g</name>
</gene>
<feature type="domain" description="C3H1-type" evidence="3">
    <location>
        <begin position="147"/>
        <end position="173"/>
    </location>
</feature>
<evidence type="ECO:0000256" key="1">
    <source>
        <dbReference type="PROSITE-ProRule" id="PRU00723"/>
    </source>
</evidence>
<dbReference type="AlphaFoldDB" id="A0A0J9XFF6"/>
<evidence type="ECO:0000313" key="5">
    <source>
        <dbReference type="Proteomes" id="UP000242525"/>
    </source>
</evidence>
<dbReference type="OrthoDB" id="273070at2759"/>
<sequence>MNPYIYKPPPPPPSAVKKKPLSSKPSENSSNNSNNKPSTSHLKANPPQLWKRQEPYTLKPPPQTPKQPSRDVVVVEPNSNSKISLNTEQEIQAWIAERKRRWPTEARVQAKKEFEEKQKKERQAKADSNNSSQNKPPSAGGNKSKQQRTPGTCRHFLAGRCHNANCRFLHPSPDQIQQKQSQTAAAGKVYKLYEAPKKMPLFKMLVQNDLNDENKKVMSFIEYLCNNNVI</sequence>
<dbReference type="STRING" id="1173061.A0A0J9XFF6"/>